<evidence type="ECO:0008006" key="2">
    <source>
        <dbReference type="Google" id="ProtNLM"/>
    </source>
</evidence>
<dbReference type="AlphaFoldDB" id="X1FCD1"/>
<comment type="caution">
    <text evidence="1">The sequence shown here is derived from an EMBL/GenBank/DDBJ whole genome shotgun (WGS) entry which is preliminary data.</text>
</comment>
<feature type="non-terminal residue" evidence="1">
    <location>
        <position position="1"/>
    </location>
</feature>
<reference evidence="1" key="1">
    <citation type="journal article" date="2014" name="Front. Microbiol.">
        <title>High frequency of phylogenetically diverse reductive dehalogenase-homologous genes in deep subseafloor sedimentary metagenomes.</title>
        <authorList>
            <person name="Kawai M."/>
            <person name="Futagami T."/>
            <person name="Toyoda A."/>
            <person name="Takaki Y."/>
            <person name="Nishi S."/>
            <person name="Hori S."/>
            <person name="Arai W."/>
            <person name="Tsubouchi T."/>
            <person name="Morono Y."/>
            <person name="Uchiyama I."/>
            <person name="Ito T."/>
            <person name="Fujiyama A."/>
            <person name="Inagaki F."/>
            <person name="Takami H."/>
        </authorList>
    </citation>
    <scope>NUCLEOTIDE SEQUENCE</scope>
    <source>
        <strain evidence="1">Expedition CK06-06</strain>
    </source>
</reference>
<accession>X1FCD1</accession>
<dbReference type="Gene3D" id="3.40.190.10">
    <property type="entry name" value="Periplasmic binding protein-like II"/>
    <property type="match status" value="1"/>
</dbReference>
<evidence type="ECO:0000313" key="1">
    <source>
        <dbReference type="EMBL" id="GAH42617.1"/>
    </source>
</evidence>
<sequence length="69" mass="8159">DNGNYRKVFRETMEYKYTRVPWTISPEMTTINELWAEAVQKVIMKEVTAKEALTALGKKAEEIMEKYKK</sequence>
<protein>
    <recommendedName>
        <fullName evidence="2">Extracellular solute-binding protein family 1</fullName>
    </recommendedName>
</protein>
<name>X1FCD1_9ZZZZ</name>
<proteinExistence type="predicted"/>
<dbReference type="EMBL" id="BARU01012562">
    <property type="protein sequence ID" value="GAH42617.1"/>
    <property type="molecule type" value="Genomic_DNA"/>
</dbReference>
<gene>
    <name evidence="1" type="ORF">S03H2_23104</name>
</gene>
<dbReference type="SUPFAM" id="SSF53850">
    <property type="entry name" value="Periplasmic binding protein-like II"/>
    <property type="match status" value="1"/>
</dbReference>
<organism evidence="1">
    <name type="scientific">marine sediment metagenome</name>
    <dbReference type="NCBI Taxonomy" id="412755"/>
    <lineage>
        <taxon>unclassified sequences</taxon>
        <taxon>metagenomes</taxon>
        <taxon>ecological metagenomes</taxon>
    </lineage>
</organism>